<evidence type="ECO:0000256" key="1">
    <source>
        <dbReference type="PROSITE-ProRule" id="PRU00473"/>
    </source>
</evidence>
<dbReference type="InterPro" id="IPR038522">
    <property type="entry name" value="T4/T6SS_DotU_sf"/>
</dbReference>
<feature type="region of interest" description="Disordered" evidence="2">
    <location>
        <begin position="1"/>
        <end position="35"/>
    </location>
</feature>
<dbReference type="NCBIfam" id="NF005444">
    <property type="entry name" value="PRK07033.1"/>
    <property type="match status" value="1"/>
</dbReference>
<dbReference type="Gene3D" id="1.25.40.590">
    <property type="entry name" value="Type IV / VI secretion system, DotU"/>
    <property type="match status" value="1"/>
</dbReference>
<dbReference type="GO" id="GO:0016020">
    <property type="term" value="C:membrane"/>
    <property type="evidence" value="ECO:0007669"/>
    <property type="project" value="UniProtKB-UniRule"/>
</dbReference>
<evidence type="ECO:0000256" key="3">
    <source>
        <dbReference type="SAM" id="Phobius"/>
    </source>
</evidence>
<sequence>MNLLALAAKPRSEAAAPSIDGAESAPPDRQGGSNPLVAAANPLLDLLPTIRRSKHHDSPERLREYLAAQVRRFQTRAQQADIPLETIVAARYCLCTALDEAAALTPWGGGGLWSAHSLLVTFHNETWGGEKFFQLLARLSQQPHAHRHLLELQYFCLALGFQGRYRIVPNGQAQVENVRERLLKLVRETGAPTAAALSSNWRVDSPKPEAARRWMPAWVWLVLAALLGCGAYIGFLTALQNHSDRTYAAINAVSLPKLDTFVQATRLTGLLADQLADDRISVVDEADRSVVTIRGDGLFDSGSAQLKDGYLATIQRIGSALNSAEGTVRIIGHTDSQPIHTPTFNSNTELSQARADAVRNLLVLSLQRSKDIQAMGLGAERPVADNATPEGRARNRRVEIILQAPAQAGQPQP</sequence>
<evidence type="ECO:0000259" key="4">
    <source>
        <dbReference type="PROSITE" id="PS51123"/>
    </source>
</evidence>
<dbReference type="CDD" id="cd07185">
    <property type="entry name" value="OmpA_C-like"/>
    <property type="match status" value="1"/>
</dbReference>
<accession>A0AAU8MS91</accession>
<dbReference type="PROSITE" id="PS51123">
    <property type="entry name" value="OMPA_2"/>
    <property type="match status" value="1"/>
</dbReference>
<dbReference type="InterPro" id="IPR006665">
    <property type="entry name" value="OmpA-like"/>
</dbReference>
<feature type="domain" description="OmpA-like" evidence="4">
    <location>
        <begin position="286"/>
        <end position="406"/>
    </location>
</feature>
<dbReference type="NCBIfam" id="TIGR03350">
    <property type="entry name" value="type_VI_ompA"/>
    <property type="match status" value="1"/>
</dbReference>
<feature type="transmembrane region" description="Helical" evidence="3">
    <location>
        <begin position="217"/>
        <end position="239"/>
    </location>
</feature>
<dbReference type="SUPFAM" id="SSF103088">
    <property type="entry name" value="OmpA-like"/>
    <property type="match status" value="1"/>
</dbReference>
<dbReference type="NCBIfam" id="TIGR03349">
    <property type="entry name" value="IV_VI_DotU"/>
    <property type="match status" value="1"/>
</dbReference>
<dbReference type="PANTHER" id="PTHR38033:SF1">
    <property type="entry name" value="DOTU FAMILY TYPE IV_VI SECRETION SYSTEM PROTEIN"/>
    <property type="match status" value="1"/>
</dbReference>
<dbReference type="Gene3D" id="3.30.1330.60">
    <property type="entry name" value="OmpA-like domain"/>
    <property type="match status" value="1"/>
</dbReference>
<dbReference type="Pfam" id="PF00691">
    <property type="entry name" value="OmpA"/>
    <property type="match status" value="1"/>
</dbReference>
<name>A0AAU8MS91_9GAMM</name>
<dbReference type="AlphaFoldDB" id="A0AAU8MS91"/>
<evidence type="ECO:0000313" key="5">
    <source>
        <dbReference type="EMBL" id="XCO74093.1"/>
    </source>
</evidence>
<protein>
    <submittedName>
        <fullName evidence="5">DotU family type VI secretion system protein</fullName>
    </submittedName>
</protein>
<dbReference type="EMBL" id="CP159925">
    <property type="protein sequence ID" value="XCO74093.1"/>
    <property type="molecule type" value="Genomic_DNA"/>
</dbReference>
<reference evidence="5" key="1">
    <citation type="submission" date="2024-06" db="EMBL/GenBank/DDBJ databases">
        <authorList>
            <person name="Li S."/>
        </authorList>
    </citation>
    <scope>NUCLEOTIDE SEQUENCE</scope>
    <source>
        <strain evidence="5">SR10</strain>
    </source>
</reference>
<keyword evidence="3" id="KW-0812">Transmembrane</keyword>
<organism evidence="5">
    <name type="scientific">Lysobacter firmicutimachus</name>
    <dbReference type="NCBI Taxonomy" id="1792846"/>
    <lineage>
        <taxon>Bacteria</taxon>
        <taxon>Pseudomonadati</taxon>
        <taxon>Pseudomonadota</taxon>
        <taxon>Gammaproteobacteria</taxon>
        <taxon>Lysobacterales</taxon>
        <taxon>Lysobacteraceae</taxon>
        <taxon>Lysobacter</taxon>
    </lineage>
</organism>
<dbReference type="RefSeq" id="WP_363796950.1">
    <property type="nucleotide sequence ID" value="NZ_CP159925.1"/>
</dbReference>
<keyword evidence="3" id="KW-1133">Transmembrane helix</keyword>
<gene>
    <name evidence="5" type="ORF">ABU614_17135</name>
</gene>
<dbReference type="NCBIfam" id="NF038228">
    <property type="entry name" value="IcmH_DotU_IVB"/>
    <property type="match status" value="1"/>
</dbReference>
<dbReference type="PANTHER" id="PTHR38033">
    <property type="entry name" value="MEMBRANE PROTEIN-RELATED"/>
    <property type="match status" value="1"/>
</dbReference>
<evidence type="ECO:0000256" key="2">
    <source>
        <dbReference type="SAM" id="MobiDB-lite"/>
    </source>
</evidence>
<dbReference type="InterPro" id="IPR017733">
    <property type="entry name" value="OmpA-like_dom_proteobacteria"/>
</dbReference>
<proteinExistence type="predicted"/>
<keyword evidence="1 3" id="KW-0472">Membrane</keyword>
<dbReference type="InterPro" id="IPR017732">
    <property type="entry name" value="T4/T6SS_DotU"/>
</dbReference>
<dbReference type="Pfam" id="PF09850">
    <property type="entry name" value="DotU"/>
    <property type="match status" value="1"/>
</dbReference>
<dbReference type="InterPro" id="IPR036737">
    <property type="entry name" value="OmpA-like_sf"/>
</dbReference>